<organism evidence="1 2">
    <name type="scientific">Penicillium roqueforti (strain FM164)</name>
    <dbReference type="NCBI Taxonomy" id="1365484"/>
    <lineage>
        <taxon>Eukaryota</taxon>
        <taxon>Fungi</taxon>
        <taxon>Dikarya</taxon>
        <taxon>Ascomycota</taxon>
        <taxon>Pezizomycotina</taxon>
        <taxon>Eurotiomycetes</taxon>
        <taxon>Eurotiomycetidae</taxon>
        <taxon>Eurotiales</taxon>
        <taxon>Aspergillaceae</taxon>
        <taxon>Penicillium</taxon>
    </lineage>
</organism>
<accession>W6QHJ8</accession>
<sequence>MATAARYIGAVFCGQKTRRVFGHRGAVPFIPSIFFPLRSGPINSRADATVVLHWAHEPSSEKFDPEITVPREIVAENLR</sequence>
<gene>
    <name evidence="1" type="ORF">PROQFM164_S04g000342</name>
</gene>
<dbReference type="EMBL" id="HG792018">
    <property type="protein sequence ID" value="CDM35461.1"/>
    <property type="molecule type" value="Genomic_DNA"/>
</dbReference>
<protein>
    <submittedName>
        <fullName evidence="1">Genomic scaffold, ProqFM164S04</fullName>
    </submittedName>
</protein>
<proteinExistence type="predicted"/>
<evidence type="ECO:0000313" key="2">
    <source>
        <dbReference type="Proteomes" id="UP000030686"/>
    </source>
</evidence>
<name>W6QHJ8_PENRF</name>
<evidence type="ECO:0000313" key="1">
    <source>
        <dbReference type="EMBL" id="CDM35461.1"/>
    </source>
</evidence>
<keyword evidence="2" id="KW-1185">Reference proteome</keyword>
<reference evidence="1" key="1">
    <citation type="journal article" date="2014" name="Nat. Commun.">
        <title>Multiple recent horizontal transfers of a large genomic region in cheese making fungi.</title>
        <authorList>
            <person name="Cheeseman K."/>
            <person name="Ropars J."/>
            <person name="Renault P."/>
            <person name="Dupont J."/>
            <person name="Gouzy J."/>
            <person name="Branca A."/>
            <person name="Abraham A.L."/>
            <person name="Ceppi M."/>
            <person name="Conseiller E."/>
            <person name="Debuchy R."/>
            <person name="Malagnac F."/>
            <person name="Goarin A."/>
            <person name="Silar P."/>
            <person name="Lacoste S."/>
            <person name="Sallet E."/>
            <person name="Bensimon A."/>
            <person name="Giraud T."/>
            <person name="Brygoo Y."/>
        </authorList>
    </citation>
    <scope>NUCLEOTIDE SEQUENCE [LARGE SCALE GENOMIC DNA]</scope>
    <source>
        <strain evidence="1">FM164</strain>
    </source>
</reference>
<dbReference type="AlphaFoldDB" id="W6QHJ8"/>
<dbReference type="Proteomes" id="UP000030686">
    <property type="component" value="Unassembled WGS sequence"/>
</dbReference>